<dbReference type="EMBL" id="JNAD02000005">
    <property type="protein sequence ID" value="RKM96015.1"/>
    <property type="molecule type" value="Genomic_DNA"/>
</dbReference>
<keyword evidence="2" id="KW-1185">Reference proteome</keyword>
<gene>
    <name evidence="1" type="ORF">SFRA_013590</name>
</gene>
<sequence>MTALRTALDPLVPRFCAHSGAPLPFAWELAWSDPTSPDVVRLVPTGAPAPLARGPWPRALHLDTRLSLRSGVRLQRTPVPFLRRGKPVAVLFGTAPPAFVEVPEAVGDSLAAGTSVAAAKELWDQPPQTVDHLLVGMVRLGLLHAPLPAPAAPGTRRGGQLLLPEGWVDVRRRSPEGRAPGDHVLTSTATGHFLRIGQAAWRVWQACGAGVHSDRLSGKLRPLTERLLDAGMLRAVETD</sequence>
<dbReference type="RefSeq" id="WP_043467457.1">
    <property type="nucleotide sequence ID" value="NZ_CP134822.1"/>
</dbReference>
<evidence type="ECO:0000313" key="1">
    <source>
        <dbReference type="EMBL" id="RKM96015.1"/>
    </source>
</evidence>
<evidence type="ECO:0000313" key="2">
    <source>
        <dbReference type="Proteomes" id="UP000028058"/>
    </source>
</evidence>
<dbReference type="OrthoDB" id="9963903at2"/>
<dbReference type="AlphaFoldDB" id="A0A3R7FEZ2"/>
<proteinExistence type="predicted"/>
<reference evidence="1 2" key="1">
    <citation type="journal article" date="2014" name="Genome Announc.">
        <title>Draft Genome Sequence of Streptomyces fradiae ATCC 19609, a Strain Highly Sensitive to Antibiotics.</title>
        <authorList>
            <person name="Bekker O.B."/>
            <person name="Klimina K.M."/>
            <person name="Vatlin A.A."/>
            <person name="Zakharevich N.V."/>
            <person name="Kasianov A.S."/>
            <person name="Danilenko V.N."/>
        </authorList>
    </citation>
    <scope>NUCLEOTIDE SEQUENCE [LARGE SCALE GENOMIC DNA]</scope>
    <source>
        <strain evidence="1 2">ATCC 19609</strain>
    </source>
</reference>
<name>A0A3R7FEZ2_9ACTN</name>
<comment type="caution">
    <text evidence="1">The sequence shown here is derived from an EMBL/GenBank/DDBJ whole genome shotgun (WGS) entry which is preliminary data.</text>
</comment>
<protein>
    <submittedName>
        <fullName evidence="1">Uncharacterized protein</fullName>
    </submittedName>
</protein>
<dbReference type="Proteomes" id="UP000028058">
    <property type="component" value="Unassembled WGS sequence"/>
</dbReference>
<organism evidence="1 2">
    <name type="scientific">Streptomyces xinghaiensis</name>
    <dbReference type="NCBI Taxonomy" id="1038928"/>
    <lineage>
        <taxon>Bacteria</taxon>
        <taxon>Bacillati</taxon>
        <taxon>Actinomycetota</taxon>
        <taxon>Actinomycetes</taxon>
        <taxon>Kitasatosporales</taxon>
        <taxon>Streptomycetaceae</taxon>
        <taxon>Streptomyces</taxon>
    </lineage>
</organism>
<accession>A0A3R7FEZ2</accession>